<accession>A0A2M7T963</accession>
<dbReference type="PANTHER" id="PTHR43384:SF6">
    <property type="entry name" value="SEPTUM SITE-DETERMINING PROTEIN MIND HOMOLOG, CHLOROPLASTIC"/>
    <property type="match status" value="1"/>
</dbReference>
<dbReference type="RefSeq" id="WP_286976066.1">
    <property type="nucleotide sequence ID" value="NZ_PEXG01000043.1"/>
</dbReference>
<gene>
    <name evidence="4" type="ORF">COY37_03300</name>
</gene>
<evidence type="ECO:0000313" key="5">
    <source>
        <dbReference type="Proteomes" id="UP000230956"/>
    </source>
</evidence>
<dbReference type="GO" id="GO:0005829">
    <property type="term" value="C:cytosol"/>
    <property type="evidence" value="ECO:0007669"/>
    <property type="project" value="TreeGrafter"/>
</dbReference>
<evidence type="ECO:0000259" key="3">
    <source>
        <dbReference type="Pfam" id="PF01656"/>
    </source>
</evidence>
<dbReference type="InterPro" id="IPR050625">
    <property type="entry name" value="ParA/MinD_ATPase"/>
</dbReference>
<dbReference type="FunFam" id="3.40.50.300:FF:001573">
    <property type="entry name" value="Carbon monoxide dehydrogenase accessory protein CooC"/>
    <property type="match status" value="1"/>
</dbReference>
<feature type="domain" description="CobQ/CobB/MinD/ParA nucleotide binding" evidence="3">
    <location>
        <begin position="4"/>
        <end position="235"/>
    </location>
</feature>
<reference evidence="5" key="1">
    <citation type="submission" date="2017-09" db="EMBL/GenBank/DDBJ databases">
        <title>Depth-based differentiation of microbial function through sediment-hosted aquifers and enrichment of novel symbionts in the deep terrestrial subsurface.</title>
        <authorList>
            <person name="Probst A.J."/>
            <person name="Ladd B."/>
            <person name="Jarett J.K."/>
            <person name="Geller-Mcgrath D.E."/>
            <person name="Sieber C.M.K."/>
            <person name="Emerson J.B."/>
            <person name="Anantharaman K."/>
            <person name="Thomas B.C."/>
            <person name="Malmstrom R."/>
            <person name="Stieglmeier M."/>
            <person name="Klingl A."/>
            <person name="Woyke T."/>
            <person name="Ryan C.M."/>
            <person name="Banfield J.F."/>
        </authorList>
    </citation>
    <scope>NUCLEOTIDE SEQUENCE [LARGE SCALE GENOMIC DNA]</scope>
</reference>
<comment type="caution">
    <text evidence="4">The sequence shown here is derived from an EMBL/GenBank/DDBJ whole genome shotgun (WGS) entry which is preliminary data.</text>
</comment>
<dbReference type="AlphaFoldDB" id="A0A2M7T963"/>
<dbReference type="InterPro" id="IPR014433">
    <property type="entry name" value="CooC"/>
</dbReference>
<keyword evidence="1" id="KW-0547">Nucleotide-binding</keyword>
<evidence type="ECO:0000256" key="2">
    <source>
        <dbReference type="ARBA" id="ARBA00022840"/>
    </source>
</evidence>
<dbReference type="PANTHER" id="PTHR43384">
    <property type="entry name" value="SEPTUM SITE-DETERMINING PROTEIN MIND HOMOLOG, CHLOROPLASTIC-RELATED"/>
    <property type="match status" value="1"/>
</dbReference>
<name>A0A2M7T963_9ACTN</name>
<evidence type="ECO:0000313" key="4">
    <source>
        <dbReference type="EMBL" id="PIZ40692.1"/>
    </source>
</evidence>
<dbReference type="Gene3D" id="3.40.50.300">
    <property type="entry name" value="P-loop containing nucleotide triphosphate hydrolases"/>
    <property type="match status" value="1"/>
</dbReference>
<protein>
    <submittedName>
        <fullName evidence="4">Carbon monoxide dehydrogenase</fullName>
    </submittedName>
</protein>
<dbReference type="GO" id="GO:0016887">
    <property type="term" value="F:ATP hydrolysis activity"/>
    <property type="evidence" value="ECO:0007669"/>
    <property type="project" value="TreeGrafter"/>
</dbReference>
<proteinExistence type="predicted"/>
<dbReference type="GO" id="GO:0051782">
    <property type="term" value="P:negative regulation of cell division"/>
    <property type="evidence" value="ECO:0007669"/>
    <property type="project" value="TreeGrafter"/>
</dbReference>
<dbReference type="InterPro" id="IPR027417">
    <property type="entry name" value="P-loop_NTPase"/>
</dbReference>
<dbReference type="EMBL" id="PFNG01000083">
    <property type="protein sequence ID" value="PIZ40692.1"/>
    <property type="molecule type" value="Genomic_DNA"/>
</dbReference>
<dbReference type="GO" id="GO:0009898">
    <property type="term" value="C:cytoplasmic side of plasma membrane"/>
    <property type="evidence" value="ECO:0007669"/>
    <property type="project" value="TreeGrafter"/>
</dbReference>
<dbReference type="GO" id="GO:0005524">
    <property type="term" value="F:ATP binding"/>
    <property type="evidence" value="ECO:0007669"/>
    <property type="project" value="UniProtKB-KW"/>
</dbReference>
<evidence type="ECO:0000256" key="1">
    <source>
        <dbReference type="ARBA" id="ARBA00022741"/>
    </source>
</evidence>
<sequence>MKIAITGKGGVGKTTIAAGLARLLAADGYNVIAIDADPDANLAAALGIDPGEAANIIPIAKMTDLIAERTGGTPGTMGGFFKLNPKVDDIPDGLSVKANGVKLLVLGTVEKGGSGCICPESTMLKALLKHVIVRRNEAVIMDMEAGIEHLGRGTSESVDAMLVVIEPGQRSVQTARQIEKLAKDLHIPRILLVLNKVRDREEEEILRTYLPDLPVIGTVLERESIRKADLEGKSPFDSDPDYVSDIKVIKDRLQAEIGEAGGAAETATASS</sequence>
<dbReference type="Proteomes" id="UP000230956">
    <property type="component" value="Unassembled WGS sequence"/>
</dbReference>
<dbReference type="InterPro" id="IPR002586">
    <property type="entry name" value="CobQ/CobB/MinD/ParA_Nub-bd_dom"/>
</dbReference>
<dbReference type="Pfam" id="PF01656">
    <property type="entry name" value="CbiA"/>
    <property type="match status" value="1"/>
</dbReference>
<dbReference type="PIRSF" id="PIRSF005647">
    <property type="entry name" value="CooC"/>
    <property type="match status" value="1"/>
</dbReference>
<dbReference type="SUPFAM" id="SSF52540">
    <property type="entry name" value="P-loop containing nucleoside triphosphate hydrolases"/>
    <property type="match status" value="1"/>
</dbReference>
<keyword evidence="2" id="KW-0067">ATP-binding</keyword>
<organism evidence="4 5">
    <name type="scientific">Candidatus Aquicultor secundus</name>
    <dbReference type="NCBI Taxonomy" id="1973895"/>
    <lineage>
        <taxon>Bacteria</taxon>
        <taxon>Bacillati</taxon>
        <taxon>Actinomycetota</taxon>
        <taxon>Candidatus Aquicultoria</taxon>
        <taxon>Candidatus Aquicultorales</taxon>
        <taxon>Candidatus Aquicultoraceae</taxon>
        <taxon>Candidatus Aquicultor</taxon>
    </lineage>
</organism>